<dbReference type="PROSITE" id="PS01346">
    <property type="entry name" value="CLAUDIN"/>
    <property type="match status" value="1"/>
</dbReference>
<dbReference type="PRINTS" id="PR01385">
    <property type="entry name" value="CLAUDIN14"/>
</dbReference>
<dbReference type="GO" id="GO:0005923">
    <property type="term" value="C:bicellular tight junction"/>
    <property type="evidence" value="ECO:0007669"/>
    <property type="project" value="UniProtKB-SubCell"/>
</dbReference>
<dbReference type="AlphaFoldDB" id="A0A6J2WXP6"/>
<evidence type="ECO:0000313" key="14">
    <source>
        <dbReference type="RefSeq" id="XP_030649063.1"/>
    </source>
</evidence>
<dbReference type="CTD" id="9075"/>
<feature type="transmembrane region" description="Helical" evidence="11">
    <location>
        <begin position="82"/>
        <end position="105"/>
    </location>
</feature>
<gene>
    <name evidence="13 14" type="primary">LOC115829151</name>
</gene>
<feature type="compositionally biased region" description="Low complexity" evidence="10">
    <location>
        <begin position="246"/>
        <end position="259"/>
    </location>
</feature>
<dbReference type="GO" id="GO:0005198">
    <property type="term" value="F:structural molecule activity"/>
    <property type="evidence" value="ECO:0007669"/>
    <property type="project" value="InterPro"/>
</dbReference>
<dbReference type="Gene3D" id="1.20.140.150">
    <property type="match status" value="1"/>
</dbReference>
<evidence type="ECO:0000256" key="11">
    <source>
        <dbReference type="SAM" id="Phobius"/>
    </source>
</evidence>
<evidence type="ECO:0000256" key="6">
    <source>
        <dbReference type="ARBA" id="ARBA00022692"/>
    </source>
</evidence>
<keyword evidence="7" id="KW-0965">Cell junction</keyword>
<dbReference type="Pfam" id="PF00822">
    <property type="entry name" value="PMP22_Claudin"/>
    <property type="match status" value="1"/>
</dbReference>
<feature type="transmembrane region" description="Helical" evidence="11">
    <location>
        <begin position="158"/>
        <end position="183"/>
    </location>
</feature>
<comment type="similarity">
    <text evidence="3">Belongs to the claudin family.</text>
</comment>
<organism evidence="12 14">
    <name type="scientific">Chanos chanos</name>
    <name type="common">Milkfish</name>
    <name type="synonym">Mugil chanos</name>
    <dbReference type="NCBI Taxonomy" id="29144"/>
    <lineage>
        <taxon>Eukaryota</taxon>
        <taxon>Metazoa</taxon>
        <taxon>Chordata</taxon>
        <taxon>Craniata</taxon>
        <taxon>Vertebrata</taxon>
        <taxon>Euteleostomi</taxon>
        <taxon>Actinopterygii</taxon>
        <taxon>Neopterygii</taxon>
        <taxon>Teleostei</taxon>
        <taxon>Ostariophysi</taxon>
        <taxon>Gonorynchiformes</taxon>
        <taxon>Chanidae</taxon>
        <taxon>Chanos</taxon>
    </lineage>
</organism>
<evidence type="ECO:0000256" key="10">
    <source>
        <dbReference type="SAM" id="MobiDB-lite"/>
    </source>
</evidence>
<dbReference type="InterPro" id="IPR017974">
    <property type="entry name" value="Claudin_CS"/>
</dbReference>
<evidence type="ECO:0000256" key="1">
    <source>
        <dbReference type="ARBA" id="ARBA00004435"/>
    </source>
</evidence>
<dbReference type="FunFam" id="1.20.140.150:FF:000001">
    <property type="entry name" value="Claudin"/>
    <property type="match status" value="1"/>
</dbReference>
<dbReference type="GeneID" id="115829151"/>
<dbReference type="Proteomes" id="UP000504632">
    <property type="component" value="Chromosome 16"/>
</dbReference>
<dbReference type="InterPro" id="IPR006187">
    <property type="entry name" value="Claudin"/>
</dbReference>
<evidence type="ECO:0000256" key="2">
    <source>
        <dbReference type="ARBA" id="ARBA00004651"/>
    </source>
</evidence>
<dbReference type="RefSeq" id="XP_030649063.1">
    <property type="nucleotide sequence ID" value="XM_030793203.1"/>
</dbReference>
<evidence type="ECO:0000313" key="12">
    <source>
        <dbReference type="Proteomes" id="UP000504632"/>
    </source>
</evidence>
<dbReference type="InterPro" id="IPR004031">
    <property type="entry name" value="PMP22/EMP/MP20/Claudin"/>
</dbReference>
<feature type="region of interest" description="Disordered" evidence="10">
    <location>
        <begin position="246"/>
        <end position="281"/>
    </location>
</feature>
<dbReference type="GO" id="GO:0005886">
    <property type="term" value="C:plasma membrane"/>
    <property type="evidence" value="ECO:0007669"/>
    <property type="project" value="UniProtKB-SubCell"/>
</dbReference>
<evidence type="ECO:0000256" key="5">
    <source>
        <dbReference type="ARBA" id="ARBA00022475"/>
    </source>
</evidence>
<proteinExistence type="inferred from homology"/>
<evidence type="ECO:0000256" key="7">
    <source>
        <dbReference type="ARBA" id="ARBA00022949"/>
    </source>
</evidence>
<name>A0A6J2WXP6_CHACN</name>
<evidence type="ECO:0000256" key="9">
    <source>
        <dbReference type="ARBA" id="ARBA00023136"/>
    </source>
</evidence>
<keyword evidence="8 11" id="KW-1133">Transmembrane helix</keyword>
<evidence type="ECO:0000256" key="4">
    <source>
        <dbReference type="ARBA" id="ARBA00022427"/>
    </source>
</evidence>
<dbReference type="PANTHER" id="PTHR12002">
    <property type="entry name" value="CLAUDIN"/>
    <property type="match status" value="1"/>
</dbReference>
<comment type="subcellular location">
    <subcellularLocation>
        <location evidence="1">Cell junction</location>
        <location evidence="1">Tight junction</location>
    </subcellularLocation>
    <subcellularLocation>
        <location evidence="2">Cell membrane</location>
        <topology evidence="2">Multi-pass membrane protein</topology>
    </subcellularLocation>
</comment>
<dbReference type="OrthoDB" id="9446875at2759"/>
<feature type="transmembrane region" description="Helical" evidence="11">
    <location>
        <begin position="117"/>
        <end position="138"/>
    </location>
</feature>
<keyword evidence="5" id="KW-1003">Cell membrane</keyword>
<evidence type="ECO:0000256" key="8">
    <source>
        <dbReference type="ARBA" id="ARBA00022989"/>
    </source>
</evidence>
<sequence>MATAALEVMGFFLGLSGMIGTLVATVLPYWEISSHIGPSIVTAVDNMKGLWMECVFQSTGAFQCETYNTILGLNPDLQAARALMVISAIFSVLACAVSTVGMQCTVCLDGSAAKGRVAGFGGGLFLTAGLLSLIPVSWRTHEVVQTFYQPFVPDSMKFEIGACLYVGLAASLMSMLGGGLLCVSCCDELDGIRGRGGRHSGGYPYHERMGMASMSRAGAVPYRAGTVSGAAYANANANTNVTAKNQTLTSQTSTSNHSSIPAQGSRRSAHPNTDYDVTGYV</sequence>
<evidence type="ECO:0000313" key="13">
    <source>
        <dbReference type="RefSeq" id="XP_030649062.1"/>
    </source>
</evidence>
<dbReference type="PRINTS" id="PR01077">
    <property type="entry name" value="CLAUDIN"/>
</dbReference>
<evidence type="ECO:0000256" key="3">
    <source>
        <dbReference type="ARBA" id="ARBA00008295"/>
    </source>
</evidence>
<dbReference type="RefSeq" id="XP_030649062.1">
    <property type="nucleotide sequence ID" value="XM_030793202.1"/>
</dbReference>
<accession>A0A6J2WXP6</accession>
<protein>
    <submittedName>
        <fullName evidence="13 14">Claudin-14-like</fullName>
    </submittedName>
</protein>
<keyword evidence="6 11" id="KW-0812">Transmembrane</keyword>
<keyword evidence="9 11" id="KW-0472">Membrane</keyword>
<keyword evidence="4" id="KW-0796">Tight junction</keyword>
<feature type="transmembrane region" description="Helical" evidence="11">
    <location>
        <begin position="12"/>
        <end position="30"/>
    </location>
</feature>
<keyword evidence="12" id="KW-1185">Reference proteome</keyword>
<reference evidence="13 14" key="1">
    <citation type="submission" date="2025-04" db="UniProtKB">
        <authorList>
            <consortium name="RefSeq"/>
        </authorList>
    </citation>
    <scope>IDENTIFICATION</scope>
</reference>